<dbReference type="Proteomes" id="UP000631670">
    <property type="component" value="Unassembled WGS sequence"/>
</dbReference>
<proteinExistence type="predicted"/>
<keyword evidence="1" id="KW-0472">Membrane</keyword>
<reference evidence="2 3" key="1">
    <citation type="submission" date="2020-10" db="EMBL/GenBank/DDBJ databases">
        <title>Sequencing the genomes of 1000 actinobacteria strains.</title>
        <authorList>
            <person name="Klenk H.-P."/>
        </authorList>
    </citation>
    <scope>NUCLEOTIDE SEQUENCE [LARGE SCALE GENOMIC DNA]</scope>
    <source>
        <strain evidence="2 3">DSM 44653</strain>
    </source>
</reference>
<organism evidence="2 3">
    <name type="scientific">Amycolatopsis lexingtonensis</name>
    <dbReference type="NCBI Taxonomy" id="218822"/>
    <lineage>
        <taxon>Bacteria</taxon>
        <taxon>Bacillati</taxon>
        <taxon>Actinomycetota</taxon>
        <taxon>Actinomycetes</taxon>
        <taxon>Pseudonocardiales</taxon>
        <taxon>Pseudonocardiaceae</taxon>
        <taxon>Amycolatopsis</taxon>
    </lineage>
</organism>
<keyword evidence="1" id="KW-0812">Transmembrane</keyword>
<name>A0ABR9HUI6_9PSEU</name>
<dbReference type="EMBL" id="JADBEG010000001">
    <property type="protein sequence ID" value="MBE1494392.1"/>
    <property type="molecule type" value="Genomic_DNA"/>
</dbReference>
<keyword evidence="1" id="KW-1133">Transmembrane helix</keyword>
<evidence type="ECO:0000313" key="2">
    <source>
        <dbReference type="EMBL" id="MBE1494392.1"/>
    </source>
</evidence>
<evidence type="ECO:0000313" key="3">
    <source>
        <dbReference type="Proteomes" id="UP000631670"/>
    </source>
</evidence>
<comment type="caution">
    <text evidence="2">The sequence shown here is derived from an EMBL/GenBank/DDBJ whole genome shotgun (WGS) entry which is preliminary data.</text>
</comment>
<sequence>MVLGYLMVLAGFGIWVTVIFRFIKAGSDSVSTGSFGAPPPLLGPEVFDAAWWC</sequence>
<feature type="transmembrane region" description="Helical" evidence="1">
    <location>
        <begin position="6"/>
        <end position="23"/>
    </location>
</feature>
<dbReference type="RefSeq" id="WP_225955618.1">
    <property type="nucleotide sequence ID" value="NZ_JADBEG010000001.1"/>
</dbReference>
<protein>
    <submittedName>
        <fullName evidence="2">Uncharacterized protein</fullName>
    </submittedName>
</protein>
<keyword evidence="3" id="KW-1185">Reference proteome</keyword>
<evidence type="ECO:0000256" key="1">
    <source>
        <dbReference type="SAM" id="Phobius"/>
    </source>
</evidence>
<accession>A0ABR9HUI6</accession>
<gene>
    <name evidence="2" type="ORF">H4696_001492</name>
</gene>